<dbReference type="AlphaFoldDB" id="A0A1I8BUC0"/>
<organism evidence="1 2">
    <name type="scientific">Meloidogyne hapla</name>
    <name type="common">Root-knot nematode worm</name>
    <dbReference type="NCBI Taxonomy" id="6305"/>
    <lineage>
        <taxon>Eukaryota</taxon>
        <taxon>Metazoa</taxon>
        <taxon>Ecdysozoa</taxon>
        <taxon>Nematoda</taxon>
        <taxon>Chromadorea</taxon>
        <taxon>Rhabditida</taxon>
        <taxon>Tylenchina</taxon>
        <taxon>Tylenchomorpha</taxon>
        <taxon>Tylenchoidea</taxon>
        <taxon>Meloidogynidae</taxon>
        <taxon>Meloidogyninae</taxon>
        <taxon>Meloidogyne</taxon>
    </lineage>
</organism>
<dbReference type="WBParaSite" id="MhA1_Contig604.frz3.gene2">
    <property type="protein sequence ID" value="MhA1_Contig604.frz3.gene2"/>
    <property type="gene ID" value="MhA1_Contig604.frz3.gene2"/>
</dbReference>
<dbReference type="Proteomes" id="UP000095281">
    <property type="component" value="Unplaced"/>
</dbReference>
<protein>
    <submittedName>
        <fullName evidence="2">Uncharacterized protein</fullName>
    </submittedName>
</protein>
<reference evidence="2" key="1">
    <citation type="submission" date="2016-11" db="UniProtKB">
        <authorList>
            <consortium name="WormBaseParasite"/>
        </authorList>
    </citation>
    <scope>IDENTIFICATION</scope>
</reference>
<proteinExistence type="predicted"/>
<sequence length="277" mass="31775">MEKRKKGVGHVCRKNVLYHMTLKLVEQGCGDSPKEVKDIPYAICDKYLCNTKELFDKTLFCLTKGTDEEKHKKAIKQCNEECIVRRDSNDGKLEQSCGDCKGKGEDPKDCYACKEDYCNEENKVYKHCWKNDGNICKNKFEENCFTERTKDNGEFDFGCGKCQDIHKKCAQCNNGTLCNTEAFFDNAKFCWEKSIDIRKPVSALRECGSQCYVSRDKDGKENRGCGKCNSTSCRDCQDNRCNHWKDVYYCNSVDGVNGVKECNKSDCYIIKLNSKKN</sequence>
<name>A0A1I8BUC0_MELHA</name>
<evidence type="ECO:0000313" key="2">
    <source>
        <dbReference type="WBParaSite" id="MhA1_Contig604.frz3.gene2"/>
    </source>
</evidence>
<evidence type="ECO:0000313" key="1">
    <source>
        <dbReference type="Proteomes" id="UP000095281"/>
    </source>
</evidence>
<keyword evidence="1" id="KW-1185">Reference proteome</keyword>
<accession>A0A1I8BUC0</accession>